<dbReference type="Proteomes" id="UP000799441">
    <property type="component" value="Unassembled WGS sequence"/>
</dbReference>
<name>A0A9P4QG23_9PEZI</name>
<keyword evidence="3" id="KW-1185">Reference proteome</keyword>
<dbReference type="AlphaFoldDB" id="A0A9P4QG23"/>
<protein>
    <submittedName>
        <fullName evidence="2">Gcn5-related n-acetyltransferase</fullName>
    </submittedName>
</protein>
<evidence type="ECO:0000259" key="1">
    <source>
        <dbReference type="PROSITE" id="PS51186"/>
    </source>
</evidence>
<accession>A0A9P4QG23</accession>
<dbReference type="CDD" id="cd04301">
    <property type="entry name" value="NAT_SF"/>
    <property type="match status" value="1"/>
</dbReference>
<reference evidence="2" key="1">
    <citation type="journal article" date="2020" name="Stud. Mycol.">
        <title>101 Dothideomycetes genomes: a test case for predicting lifestyles and emergence of pathogens.</title>
        <authorList>
            <person name="Haridas S."/>
            <person name="Albert R."/>
            <person name="Binder M."/>
            <person name="Bloem J."/>
            <person name="Labutti K."/>
            <person name="Salamov A."/>
            <person name="Andreopoulos B."/>
            <person name="Baker S."/>
            <person name="Barry K."/>
            <person name="Bills G."/>
            <person name="Bluhm B."/>
            <person name="Cannon C."/>
            <person name="Castanera R."/>
            <person name="Culley D."/>
            <person name="Daum C."/>
            <person name="Ezra D."/>
            <person name="Gonzalez J."/>
            <person name="Henrissat B."/>
            <person name="Kuo A."/>
            <person name="Liang C."/>
            <person name="Lipzen A."/>
            <person name="Lutzoni F."/>
            <person name="Magnuson J."/>
            <person name="Mondo S."/>
            <person name="Nolan M."/>
            <person name="Ohm R."/>
            <person name="Pangilinan J."/>
            <person name="Park H.-J."/>
            <person name="Ramirez L."/>
            <person name="Alfaro M."/>
            <person name="Sun H."/>
            <person name="Tritt A."/>
            <person name="Yoshinaga Y."/>
            <person name="Zwiers L.-H."/>
            <person name="Turgeon B."/>
            <person name="Goodwin S."/>
            <person name="Spatafora J."/>
            <person name="Crous P."/>
            <person name="Grigoriev I."/>
        </authorList>
    </citation>
    <scope>NUCLEOTIDE SEQUENCE</scope>
    <source>
        <strain evidence="2">CBS 116435</strain>
    </source>
</reference>
<dbReference type="SUPFAM" id="SSF55729">
    <property type="entry name" value="Acyl-CoA N-acyltransferases (Nat)"/>
    <property type="match status" value="1"/>
</dbReference>
<comment type="caution">
    <text evidence="2">The sequence shown here is derived from an EMBL/GenBank/DDBJ whole genome shotgun (WGS) entry which is preliminary data.</text>
</comment>
<sequence>MASIKSSFQARSWNRHEFLVSTDSSFIPLSELIEIFDSNDLCWARALPSEAMREMLENSLSFGLYEQSQPGTLTIPASDSKFIGVARCVTDFVTFAYLTDVWVDPSYQGRGLGSWLVQCVQEVLEAMPHLRRSLLFTGDWKRSGRGHPSYGHEGTAYGQY</sequence>
<dbReference type="Pfam" id="PF00583">
    <property type="entry name" value="Acetyltransf_1"/>
    <property type="match status" value="1"/>
</dbReference>
<dbReference type="PANTHER" id="PTHR43233:SF1">
    <property type="entry name" value="FAMILY N-ACETYLTRANSFERASE, PUTATIVE (AFU_ORTHOLOGUE AFUA_6G03350)-RELATED"/>
    <property type="match status" value="1"/>
</dbReference>
<evidence type="ECO:0000313" key="3">
    <source>
        <dbReference type="Proteomes" id="UP000799441"/>
    </source>
</evidence>
<dbReference type="InterPro" id="IPR016181">
    <property type="entry name" value="Acyl_CoA_acyltransferase"/>
</dbReference>
<dbReference type="InterPro" id="IPR053144">
    <property type="entry name" value="Acetyltransferase_Butenolide"/>
</dbReference>
<proteinExistence type="predicted"/>
<evidence type="ECO:0000313" key="2">
    <source>
        <dbReference type="EMBL" id="KAF2724251.1"/>
    </source>
</evidence>
<dbReference type="Gene3D" id="3.40.630.30">
    <property type="match status" value="1"/>
</dbReference>
<dbReference type="PANTHER" id="PTHR43233">
    <property type="entry name" value="FAMILY N-ACETYLTRANSFERASE, PUTATIVE (AFU_ORTHOLOGUE AFUA_6G03350)-RELATED"/>
    <property type="match status" value="1"/>
</dbReference>
<dbReference type="EMBL" id="MU003772">
    <property type="protein sequence ID" value="KAF2724251.1"/>
    <property type="molecule type" value="Genomic_DNA"/>
</dbReference>
<dbReference type="OrthoDB" id="10039976at2759"/>
<dbReference type="GO" id="GO:0016747">
    <property type="term" value="F:acyltransferase activity, transferring groups other than amino-acyl groups"/>
    <property type="evidence" value="ECO:0007669"/>
    <property type="project" value="InterPro"/>
</dbReference>
<dbReference type="PROSITE" id="PS51186">
    <property type="entry name" value="GNAT"/>
    <property type="match status" value="1"/>
</dbReference>
<organism evidence="2 3">
    <name type="scientific">Polychaeton citri CBS 116435</name>
    <dbReference type="NCBI Taxonomy" id="1314669"/>
    <lineage>
        <taxon>Eukaryota</taxon>
        <taxon>Fungi</taxon>
        <taxon>Dikarya</taxon>
        <taxon>Ascomycota</taxon>
        <taxon>Pezizomycotina</taxon>
        <taxon>Dothideomycetes</taxon>
        <taxon>Dothideomycetidae</taxon>
        <taxon>Capnodiales</taxon>
        <taxon>Capnodiaceae</taxon>
        <taxon>Polychaeton</taxon>
    </lineage>
</organism>
<dbReference type="InterPro" id="IPR000182">
    <property type="entry name" value="GNAT_dom"/>
</dbReference>
<gene>
    <name evidence="2" type="ORF">K431DRAFT_318395</name>
</gene>
<feature type="domain" description="N-acetyltransferase" evidence="1">
    <location>
        <begin position="21"/>
        <end position="160"/>
    </location>
</feature>